<keyword evidence="10" id="KW-1185">Reference proteome</keyword>
<evidence type="ECO:0000313" key="10">
    <source>
        <dbReference type="Proteomes" id="UP000297245"/>
    </source>
</evidence>
<feature type="domain" description="Phenol hydroxylase-like C-terminal dimerisation" evidence="8">
    <location>
        <begin position="518"/>
        <end position="561"/>
    </location>
</feature>
<dbReference type="GO" id="GO:0071949">
    <property type="term" value="F:FAD binding"/>
    <property type="evidence" value="ECO:0007669"/>
    <property type="project" value="InterPro"/>
</dbReference>
<dbReference type="InterPro" id="IPR002938">
    <property type="entry name" value="FAD-bd"/>
</dbReference>
<dbReference type="InterPro" id="IPR036249">
    <property type="entry name" value="Thioredoxin-like_sf"/>
</dbReference>
<dbReference type="OrthoDB" id="2690153at2759"/>
<feature type="domain" description="FAD-binding" evidence="7">
    <location>
        <begin position="7"/>
        <end position="362"/>
    </location>
</feature>
<evidence type="ECO:0000259" key="7">
    <source>
        <dbReference type="Pfam" id="PF01494"/>
    </source>
</evidence>
<evidence type="ECO:0000259" key="8">
    <source>
        <dbReference type="Pfam" id="PF07976"/>
    </source>
</evidence>
<dbReference type="AlphaFoldDB" id="A0A4S8MR58"/>
<dbReference type="InterPro" id="IPR012941">
    <property type="entry name" value="Phe_hydrox_C_dim_dom"/>
</dbReference>
<evidence type="ECO:0000256" key="6">
    <source>
        <dbReference type="SAM" id="MobiDB-lite"/>
    </source>
</evidence>
<dbReference type="Gene3D" id="3.40.30.120">
    <property type="match status" value="1"/>
</dbReference>
<keyword evidence="5" id="KW-0560">Oxidoreductase</keyword>
<dbReference type="Pfam" id="PF01494">
    <property type="entry name" value="FAD_binding_3"/>
    <property type="match status" value="1"/>
</dbReference>
<dbReference type="InterPro" id="IPR050641">
    <property type="entry name" value="RIFMO-like"/>
</dbReference>
<dbReference type="Gene3D" id="3.50.50.60">
    <property type="entry name" value="FAD/NAD(P)-binding domain"/>
    <property type="match status" value="1"/>
</dbReference>
<name>A0A4S8MR58_DENBC</name>
<dbReference type="Pfam" id="PF07976">
    <property type="entry name" value="Phe_hydrox_dim"/>
    <property type="match status" value="1"/>
</dbReference>
<evidence type="ECO:0000256" key="5">
    <source>
        <dbReference type="ARBA" id="ARBA00023002"/>
    </source>
</evidence>
<evidence type="ECO:0000256" key="1">
    <source>
        <dbReference type="ARBA" id="ARBA00001974"/>
    </source>
</evidence>
<organism evidence="9 10">
    <name type="scientific">Dendrothele bispora (strain CBS 962.96)</name>
    <dbReference type="NCBI Taxonomy" id="1314807"/>
    <lineage>
        <taxon>Eukaryota</taxon>
        <taxon>Fungi</taxon>
        <taxon>Dikarya</taxon>
        <taxon>Basidiomycota</taxon>
        <taxon>Agaricomycotina</taxon>
        <taxon>Agaricomycetes</taxon>
        <taxon>Agaricomycetidae</taxon>
        <taxon>Agaricales</taxon>
        <taxon>Agaricales incertae sedis</taxon>
        <taxon>Dendrothele</taxon>
    </lineage>
</organism>
<accession>A0A4S8MR58</accession>
<evidence type="ECO:0000256" key="2">
    <source>
        <dbReference type="ARBA" id="ARBA00007801"/>
    </source>
</evidence>
<gene>
    <name evidence="9" type="ORF">K435DRAFT_834684</name>
</gene>
<keyword evidence="3" id="KW-0285">Flavoprotein</keyword>
<proteinExistence type="inferred from homology"/>
<dbReference type="GO" id="GO:0016709">
    <property type="term" value="F:oxidoreductase activity, acting on paired donors, with incorporation or reduction of molecular oxygen, NAD(P)H as one donor, and incorporation of one atom of oxygen"/>
    <property type="evidence" value="ECO:0007669"/>
    <property type="project" value="UniProtKB-ARBA"/>
</dbReference>
<evidence type="ECO:0000256" key="3">
    <source>
        <dbReference type="ARBA" id="ARBA00022630"/>
    </source>
</evidence>
<evidence type="ECO:0000256" key="4">
    <source>
        <dbReference type="ARBA" id="ARBA00022827"/>
    </source>
</evidence>
<comment type="similarity">
    <text evidence="2">Belongs to the PheA/TfdB FAD monooxygenase family.</text>
</comment>
<feature type="compositionally biased region" description="Basic and acidic residues" evidence="6">
    <location>
        <begin position="415"/>
        <end position="429"/>
    </location>
</feature>
<dbReference type="Gene3D" id="3.30.9.10">
    <property type="entry name" value="D-Amino Acid Oxidase, subunit A, domain 2"/>
    <property type="match status" value="1"/>
</dbReference>
<dbReference type="Proteomes" id="UP000297245">
    <property type="component" value="Unassembled WGS sequence"/>
</dbReference>
<dbReference type="PRINTS" id="PR00420">
    <property type="entry name" value="RNGMNOXGNASE"/>
</dbReference>
<comment type="cofactor">
    <cofactor evidence="1">
        <name>FAD</name>
        <dbReference type="ChEBI" id="CHEBI:57692"/>
    </cofactor>
</comment>
<sequence>MAISTSPVLIVGAGPSGLALALTLLRNNIPVRIIEKQSKYQIGQRGSGIQCRTIEVYKFLGILPEILEASGPASSLKVEQWAPGGKEPERIVEMVSFVEDTPSRPYNNTLMLGQDRHEHILRSVLERDYGCNVELATELVSFEQHADHVEARISKTIDGKEISETTTFAYLIGADGARSVVRKQSGLTFLGESIPSVSMVTGDIDIKGIDKKYWRTWGGPSANGGPTVSLRPCETDDDRFNFTFMGSDEANEKVLSGGRDAVIQTIKEITGKTELQFGELIWLGLWRPNIRMVNKSGEGRVFVAGDAAHVHSPTGGQGMNSGVQDSFNLGWKLSLVYKGLAPHSLLDSYSDERLPVIATMLNKTTELFHKTFGSQGRDGWVRGYELRQFGVNYRGSPIVIDQKYTEVEETSDPYRSGDDGSVRAGDRAPDAPGLVKLSSSAEVSKDKDALTFFDMFKPSSHTVIVFAGERPAEEVDAILATTTAYSKGSIQTAVVHPRNSTTTSTTISSPANYVLLDRDGHAYKGYVVSESEISVVVVRPDGYIGALVFQPEGLKSYFSKIFA</sequence>
<feature type="region of interest" description="Disordered" evidence="6">
    <location>
        <begin position="407"/>
        <end position="434"/>
    </location>
</feature>
<keyword evidence="4" id="KW-0274">FAD</keyword>
<protein>
    <submittedName>
        <fullName evidence="9">Uncharacterized protein</fullName>
    </submittedName>
</protein>
<reference evidence="9 10" key="1">
    <citation type="journal article" date="2019" name="Nat. Ecol. Evol.">
        <title>Megaphylogeny resolves global patterns of mushroom evolution.</title>
        <authorList>
            <person name="Varga T."/>
            <person name="Krizsan K."/>
            <person name="Foldi C."/>
            <person name="Dima B."/>
            <person name="Sanchez-Garcia M."/>
            <person name="Sanchez-Ramirez S."/>
            <person name="Szollosi G.J."/>
            <person name="Szarkandi J.G."/>
            <person name="Papp V."/>
            <person name="Albert L."/>
            <person name="Andreopoulos W."/>
            <person name="Angelini C."/>
            <person name="Antonin V."/>
            <person name="Barry K.W."/>
            <person name="Bougher N.L."/>
            <person name="Buchanan P."/>
            <person name="Buyck B."/>
            <person name="Bense V."/>
            <person name="Catcheside P."/>
            <person name="Chovatia M."/>
            <person name="Cooper J."/>
            <person name="Damon W."/>
            <person name="Desjardin D."/>
            <person name="Finy P."/>
            <person name="Geml J."/>
            <person name="Haridas S."/>
            <person name="Hughes K."/>
            <person name="Justo A."/>
            <person name="Karasinski D."/>
            <person name="Kautmanova I."/>
            <person name="Kiss B."/>
            <person name="Kocsube S."/>
            <person name="Kotiranta H."/>
            <person name="LaButti K.M."/>
            <person name="Lechner B.E."/>
            <person name="Liimatainen K."/>
            <person name="Lipzen A."/>
            <person name="Lukacs Z."/>
            <person name="Mihaltcheva S."/>
            <person name="Morgado L.N."/>
            <person name="Niskanen T."/>
            <person name="Noordeloos M.E."/>
            <person name="Ohm R.A."/>
            <person name="Ortiz-Santana B."/>
            <person name="Ovrebo C."/>
            <person name="Racz N."/>
            <person name="Riley R."/>
            <person name="Savchenko A."/>
            <person name="Shiryaev A."/>
            <person name="Soop K."/>
            <person name="Spirin V."/>
            <person name="Szebenyi C."/>
            <person name="Tomsovsky M."/>
            <person name="Tulloss R.E."/>
            <person name="Uehling J."/>
            <person name="Grigoriev I.V."/>
            <person name="Vagvolgyi C."/>
            <person name="Papp T."/>
            <person name="Martin F.M."/>
            <person name="Miettinen O."/>
            <person name="Hibbett D.S."/>
            <person name="Nagy L.G."/>
        </authorList>
    </citation>
    <scope>NUCLEOTIDE SEQUENCE [LARGE SCALE GENOMIC DNA]</scope>
    <source>
        <strain evidence="9 10">CBS 962.96</strain>
    </source>
</reference>
<evidence type="ECO:0000313" key="9">
    <source>
        <dbReference type="EMBL" id="THV05570.1"/>
    </source>
</evidence>
<dbReference type="SUPFAM" id="SSF51905">
    <property type="entry name" value="FAD/NAD(P)-binding domain"/>
    <property type="match status" value="1"/>
</dbReference>
<dbReference type="PANTHER" id="PTHR43004">
    <property type="entry name" value="TRK SYSTEM POTASSIUM UPTAKE PROTEIN"/>
    <property type="match status" value="1"/>
</dbReference>
<dbReference type="InterPro" id="IPR036188">
    <property type="entry name" value="FAD/NAD-bd_sf"/>
</dbReference>
<dbReference type="PANTHER" id="PTHR43004:SF19">
    <property type="entry name" value="BINDING MONOOXYGENASE, PUTATIVE (JCVI)-RELATED"/>
    <property type="match status" value="1"/>
</dbReference>
<dbReference type="SUPFAM" id="SSF52833">
    <property type="entry name" value="Thioredoxin-like"/>
    <property type="match status" value="1"/>
</dbReference>
<dbReference type="EMBL" id="ML179048">
    <property type="protein sequence ID" value="THV05570.1"/>
    <property type="molecule type" value="Genomic_DNA"/>
</dbReference>